<dbReference type="GO" id="GO:0006450">
    <property type="term" value="P:regulation of translational fidelity"/>
    <property type="evidence" value="ECO:0007669"/>
    <property type="project" value="TreeGrafter"/>
</dbReference>
<dbReference type="GO" id="GO:0008033">
    <property type="term" value="P:tRNA processing"/>
    <property type="evidence" value="ECO:0007669"/>
    <property type="project" value="UniProtKB-KW"/>
</dbReference>
<keyword evidence="5" id="KW-0808">Transferase</keyword>
<evidence type="ECO:0000256" key="5">
    <source>
        <dbReference type="ARBA" id="ARBA00022679"/>
    </source>
</evidence>
<dbReference type="AlphaFoldDB" id="A2SSU7"/>
<dbReference type="NCBIfam" id="TIGR00057">
    <property type="entry name" value="L-threonylcarbamoyladenylate synthase"/>
    <property type="match status" value="1"/>
</dbReference>
<proteinExistence type="inferred from homology"/>
<organism evidence="13 14">
    <name type="scientific">Methanocorpusculum labreanum (strain ATCC 43576 / DSM 4855 / Z)</name>
    <dbReference type="NCBI Taxonomy" id="410358"/>
    <lineage>
        <taxon>Archaea</taxon>
        <taxon>Methanobacteriati</taxon>
        <taxon>Methanobacteriota</taxon>
        <taxon>Stenosarchaea group</taxon>
        <taxon>Methanomicrobia</taxon>
        <taxon>Methanomicrobiales</taxon>
        <taxon>Methanocorpusculaceae</taxon>
        <taxon>Methanocorpusculum</taxon>
    </lineage>
</organism>
<evidence type="ECO:0000256" key="2">
    <source>
        <dbReference type="ARBA" id="ARBA00007663"/>
    </source>
</evidence>
<dbReference type="InterPro" id="IPR006070">
    <property type="entry name" value="Sua5-like_dom"/>
</dbReference>
<dbReference type="OrthoDB" id="39992at2157"/>
<evidence type="ECO:0000313" key="14">
    <source>
        <dbReference type="Proteomes" id="UP000000365"/>
    </source>
</evidence>
<evidence type="ECO:0000313" key="13">
    <source>
        <dbReference type="EMBL" id="ABN07403.1"/>
    </source>
</evidence>
<accession>A2SSU7</accession>
<sequence>MITPTEESRIEKAVRVLSRDGLVVYPTETVYGLGADALSDTAVIKVYEAKQRPLGKPISVAVSDIEMIYGIADVSPFAERFISKFLPGPVTIVLPVKNCLPGDLSGGTGTIGIRYPDHTLALELISMFDCPITATSANISGEISPVSVDQVNVPHDYLLDGGVLPGIPSTVVNLETRNIERPGAMLDDIARFFIENAK</sequence>
<gene>
    <name evidence="13" type="ordered locus">Mlab_1234</name>
</gene>
<dbReference type="GO" id="GO:0000049">
    <property type="term" value="F:tRNA binding"/>
    <property type="evidence" value="ECO:0007669"/>
    <property type="project" value="TreeGrafter"/>
</dbReference>
<keyword evidence="7" id="KW-0548">Nucleotidyltransferase</keyword>
<comment type="subcellular location">
    <subcellularLocation>
        <location evidence="1">Cytoplasm</location>
    </subcellularLocation>
</comment>
<evidence type="ECO:0000256" key="10">
    <source>
        <dbReference type="ARBA" id="ARBA00029774"/>
    </source>
</evidence>
<evidence type="ECO:0000256" key="1">
    <source>
        <dbReference type="ARBA" id="ARBA00004496"/>
    </source>
</evidence>
<dbReference type="GO" id="GO:0005524">
    <property type="term" value="F:ATP binding"/>
    <property type="evidence" value="ECO:0007669"/>
    <property type="project" value="UniProtKB-KW"/>
</dbReference>
<dbReference type="InterPro" id="IPR050156">
    <property type="entry name" value="TC-AMP_synthase_SUA5"/>
</dbReference>
<protein>
    <recommendedName>
        <fullName evidence="10">L-threonylcarbamoyladenylate synthase</fullName>
        <ecNumber evidence="3">2.7.7.87</ecNumber>
    </recommendedName>
    <alternativeName>
        <fullName evidence="10">L-threonylcarbamoyladenylate synthase</fullName>
    </alternativeName>
</protein>
<dbReference type="PROSITE" id="PS51163">
    <property type="entry name" value="YRDC"/>
    <property type="match status" value="1"/>
</dbReference>
<evidence type="ECO:0000259" key="12">
    <source>
        <dbReference type="PROSITE" id="PS51163"/>
    </source>
</evidence>
<dbReference type="SUPFAM" id="SSF55821">
    <property type="entry name" value="YrdC/RibB"/>
    <property type="match status" value="1"/>
</dbReference>
<dbReference type="Gene3D" id="3.90.870.10">
    <property type="entry name" value="DHBP synthase"/>
    <property type="match status" value="1"/>
</dbReference>
<comment type="catalytic activity">
    <reaction evidence="11">
        <text>L-threonine + hydrogencarbonate + ATP = L-threonylcarbamoyladenylate + diphosphate + H2O</text>
        <dbReference type="Rhea" id="RHEA:36407"/>
        <dbReference type="ChEBI" id="CHEBI:15377"/>
        <dbReference type="ChEBI" id="CHEBI:17544"/>
        <dbReference type="ChEBI" id="CHEBI:30616"/>
        <dbReference type="ChEBI" id="CHEBI:33019"/>
        <dbReference type="ChEBI" id="CHEBI:57926"/>
        <dbReference type="ChEBI" id="CHEBI:73682"/>
        <dbReference type="EC" id="2.7.7.87"/>
    </reaction>
</comment>
<name>A2SSU7_METLZ</name>
<reference evidence="13 14" key="1">
    <citation type="journal article" date="2009" name="Stand. Genomic Sci.">
        <title>Complete genome sequence of Methanocorpusculum labreanum type strain Z.</title>
        <authorList>
            <person name="Anderson I.J."/>
            <person name="Sieprawska-Lupa M."/>
            <person name="Goltsman E."/>
            <person name="Lapidus A."/>
            <person name="Copeland A."/>
            <person name="Glavina Del Rio T."/>
            <person name="Tice H."/>
            <person name="Dalin E."/>
            <person name="Barry K."/>
            <person name="Pitluck S."/>
            <person name="Hauser L."/>
            <person name="Land M."/>
            <person name="Lucas S."/>
            <person name="Richardson P."/>
            <person name="Whitman W.B."/>
            <person name="Kyrpides N.C."/>
        </authorList>
    </citation>
    <scope>NUCLEOTIDE SEQUENCE [LARGE SCALE GENOMIC DNA]</scope>
    <source>
        <strain evidence="14">ATCC 43576 / DSM 4855 / Z</strain>
    </source>
</reference>
<evidence type="ECO:0000256" key="4">
    <source>
        <dbReference type="ARBA" id="ARBA00022490"/>
    </source>
</evidence>
<comment type="similarity">
    <text evidence="2">Belongs to the SUA5 family.</text>
</comment>
<dbReference type="GeneID" id="4795324"/>
<dbReference type="eggNOG" id="arCOG01952">
    <property type="taxonomic scope" value="Archaea"/>
</dbReference>
<dbReference type="RefSeq" id="WP_011833606.1">
    <property type="nucleotide sequence ID" value="NC_008942.1"/>
</dbReference>
<evidence type="ECO:0000256" key="3">
    <source>
        <dbReference type="ARBA" id="ARBA00012584"/>
    </source>
</evidence>
<keyword evidence="9" id="KW-0067">ATP-binding</keyword>
<dbReference type="STRING" id="410358.Mlab_1234"/>
<dbReference type="PANTHER" id="PTHR17490">
    <property type="entry name" value="SUA5"/>
    <property type="match status" value="1"/>
</dbReference>
<dbReference type="GO" id="GO:0061710">
    <property type="term" value="F:L-threonylcarbamoyladenylate synthase"/>
    <property type="evidence" value="ECO:0007669"/>
    <property type="project" value="UniProtKB-EC"/>
</dbReference>
<dbReference type="EMBL" id="CP000559">
    <property type="protein sequence ID" value="ABN07403.1"/>
    <property type="molecule type" value="Genomic_DNA"/>
</dbReference>
<evidence type="ECO:0000256" key="6">
    <source>
        <dbReference type="ARBA" id="ARBA00022694"/>
    </source>
</evidence>
<keyword evidence="6" id="KW-0819">tRNA processing</keyword>
<dbReference type="InterPro" id="IPR017945">
    <property type="entry name" value="DHBP_synth_RibB-like_a/b_dom"/>
</dbReference>
<feature type="domain" description="YrdC-like" evidence="12">
    <location>
        <begin position="7"/>
        <end position="185"/>
    </location>
</feature>
<evidence type="ECO:0000256" key="11">
    <source>
        <dbReference type="ARBA" id="ARBA00048366"/>
    </source>
</evidence>
<dbReference type="Proteomes" id="UP000000365">
    <property type="component" value="Chromosome"/>
</dbReference>
<evidence type="ECO:0000256" key="9">
    <source>
        <dbReference type="ARBA" id="ARBA00022840"/>
    </source>
</evidence>
<dbReference type="EC" id="2.7.7.87" evidence="3"/>
<dbReference type="PANTHER" id="PTHR17490:SF16">
    <property type="entry name" value="THREONYLCARBAMOYL-AMP SYNTHASE"/>
    <property type="match status" value="1"/>
</dbReference>
<keyword evidence="8" id="KW-0547">Nucleotide-binding</keyword>
<dbReference type="HOGENOM" id="CLU_031397_3_1_2"/>
<dbReference type="GO" id="GO:0005737">
    <property type="term" value="C:cytoplasm"/>
    <property type="evidence" value="ECO:0007669"/>
    <property type="project" value="UniProtKB-SubCell"/>
</dbReference>
<evidence type="ECO:0000256" key="8">
    <source>
        <dbReference type="ARBA" id="ARBA00022741"/>
    </source>
</evidence>
<dbReference type="Pfam" id="PF01300">
    <property type="entry name" value="Sua5_yciO_yrdC"/>
    <property type="match status" value="1"/>
</dbReference>
<dbReference type="KEGG" id="mla:Mlab_1234"/>
<keyword evidence="4" id="KW-0963">Cytoplasm</keyword>
<keyword evidence="14" id="KW-1185">Reference proteome</keyword>
<dbReference type="GO" id="GO:0003725">
    <property type="term" value="F:double-stranded RNA binding"/>
    <property type="evidence" value="ECO:0007669"/>
    <property type="project" value="InterPro"/>
</dbReference>
<evidence type="ECO:0000256" key="7">
    <source>
        <dbReference type="ARBA" id="ARBA00022695"/>
    </source>
</evidence>